<protein>
    <submittedName>
        <fullName evidence="1">Uncharacterized protein</fullName>
    </submittedName>
</protein>
<dbReference type="AlphaFoldDB" id="A0A3B0SUN9"/>
<organism evidence="1">
    <name type="scientific">hydrothermal vent metagenome</name>
    <dbReference type="NCBI Taxonomy" id="652676"/>
    <lineage>
        <taxon>unclassified sequences</taxon>
        <taxon>metagenomes</taxon>
        <taxon>ecological metagenomes</taxon>
    </lineage>
</organism>
<evidence type="ECO:0000313" key="1">
    <source>
        <dbReference type="EMBL" id="VAV98515.1"/>
    </source>
</evidence>
<name>A0A3B0SUN9_9ZZZZ</name>
<sequence length="55" mass="6548">MEQFRSLKNDIDDVMYLRIDRETRKIGILVDDYDVSCQAIVDQLDRATEIERQSQ</sequence>
<accession>A0A3B0SUN9</accession>
<proteinExistence type="predicted"/>
<reference evidence="1" key="1">
    <citation type="submission" date="2018-06" db="EMBL/GenBank/DDBJ databases">
        <authorList>
            <person name="Zhirakovskaya E."/>
        </authorList>
    </citation>
    <scope>NUCLEOTIDE SEQUENCE</scope>
</reference>
<gene>
    <name evidence="1" type="ORF">MNBD_ALPHA08-614</name>
</gene>
<dbReference type="EMBL" id="UOEC01000153">
    <property type="protein sequence ID" value="VAV98515.1"/>
    <property type="molecule type" value="Genomic_DNA"/>
</dbReference>